<reference evidence="1 2" key="1">
    <citation type="submission" date="2019-02" db="EMBL/GenBank/DDBJ databases">
        <title>Deep-cultivation of Planctomycetes and their phenomic and genomic characterization uncovers novel biology.</title>
        <authorList>
            <person name="Wiegand S."/>
            <person name="Jogler M."/>
            <person name="Boedeker C."/>
            <person name="Pinto D."/>
            <person name="Vollmers J."/>
            <person name="Rivas-Marin E."/>
            <person name="Kohn T."/>
            <person name="Peeters S.H."/>
            <person name="Heuer A."/>
            <person name="Rast P."/>
            <person name="Oberbeckmann S."/>
            <person name="Bunk B."/>
            <person name="Jeske O."/>
            <person name="Meyerdierks A."/>
            <person name="Storesund J.E."/>
            <person name="Kallscheuer N."/>
            <person name="Luecker S."/>
            <person name="Lage O.M."/>
            <person name="Pohl T."/>
            <person name="Merkel B.J."/>
            <person name="Hornburger P."/>
            <person name="Mueller R.-W."/>
            <person name="Bruemmer F."/>
            <person name="Labrenz M."/>
            <person name="Spormann A.M."/>
            <person name="Op Den Camp H."/>
            <person name="Overmann J."/>
            <person name="Amann R."/>
            <person name="Jetten M.S.M."/>
            <person name="Mascher T."/>
            <person name="Medema M.H."/>
            <person name="Devos D.P."/>
            <person name="Kaster A.-K."/>
            <person name="Ovreas L."/>
            <person name="Rohde M."/>
            <person name="Galperin M.Y."/>
            <person name="Jogler C."/>
        </authorList>
    </citation>
    <scope>NUCLEOTIDE SEQUENCE [LARGE SCALE GENOMIC DNA]</scope>
    <source>
        <strain evidence="1 2">Poly41</strain>
    </source>
</reference>
<dbReference type="PROSITE" id="PS51257">
    <property type="entry name" value="PROKAR_LIPOPROTEIN"/>
    <property type="match status" value="1"/>
</dbReference>
<keyword evidence="2" id="KW-1185">Reference proteome</keyword>
<dbReference type="AlphaFoldDB" id="A0A5C6CX94"/>
<evidence type="ECO:0000313" key="2">
    <source>
        <dbReference type="Proteomes" id="UP000319143"/>
    </source>
</evidence>
<dbReference type="EMBL" id="SJPV01000024">
    <property type="protein sequence ID" value="TWU29058.1"/>
    <property type="molecule type" value="Genomic_DNA"/>
</dbReference>
<evidence type="ECO:0000313" key="1">
    <source>
        <dbReference type="EMBL" id="TWU29058.1"/>
    </source>
</evidence>
<organism evidence="1 2">
    <name type="scientific">Novipirellula artificiosorum</name>
    <dbReference type="NCBI Taxonomy" id="2528016"/>
    <lineage>
        <taxon>Bacteria</taxon>
        <taxon>Pseudomonadati</taxon>
        <taxon>Planctomycetota</taxon>
        <taxon>Planctomycetia</taxon>
        <taxon>Pirellulales</taxon>
        <taxon>Pirellulaceae</taxon>
        <taxon>Novipirellula</taxon>
    </lineage>
</organism>
<proteinExistence type="predicted"/>
<gene>
    <name evidence="1" type="ORF">Poly41_67570</name>
</gene>
<protein>
    <submittedName>
        <fullName evidence="1">Uncharacterized protein</fullName>
    </submittedName>
</protein>
<name>A0A5C6CX94_9BACT</name>
<sequence>MTQFRNSMTKLAFATLFASVTSFSGCSKDEAATELKEAESAVEASAKEVAEDVGAVVEEGEKMASELGEKAQAYLAPLKDKLGNLEELKETPEQLKTAVAEMIASIEQRAEDLKLPESVSTALANVKEKLIALRDYLEGEVEQAKVDEHIQEIMESAKSGLGLSQE</sequence>
<accession>A0A5C6CX94</accession>
<dbReference type="Gene3D" id="1.20.5.1230">
    <property type="entry name" value="Apolipoprotein A-I"/>
    <property type="match status" value="1"/>
</dbReference>
<comment type="caution">
    <text evidence="1">The sequence shown here is derived from an EMBL/GenBank/DDBJ whole genome shotgun (WGS) entry which is preliminary data.</text>
</comment>
<dbReference type="Proteomes" id="UP000319143">
    <property type="component" value="Unassembled WGS sequence"/>
</dbReference>